<proteinExistence type="predicted"/>
<feature type="compositionally biased region" description="Acidic residues" evidence="1">
    <location>
        <begin position="1"/>
        <end position="16"/>
    </location>
</feature>
<reference evidence="2" key="1">
    <citation type="submission" date="2020-04" db="EMBL/GenBank/DDBJ databases">
        <authorList>
            <person name="Alioto T."/>
            <person name="Alioto T."/>
            <person name="Gomez Garrido J."/>
        </authorList>
    </citation>
    <scope>NUCLEOTIDE SEQUENCE</scope>
    <source>
        <strain evidence="2">A484AB</strain>
    </source>
</reference>
<feature type="non-terminal residue" evidence="2">
    <location>
        <position position="1"/>
    </location>
</feature>
<gene>
    <name evidence="2" type="ORF">PACLA_8A006710</name>
</gene>
<dbReference type="Proteomes" id="UP001152795">
    <property type="component" value="Unassembled WGS sequence"/>
</dbReference>
<keyword evidence="3" id="KW-1185">Reference proteome</keyword>
<feature type="region of interest" description="Disordered" evidence="1">
    <location>
        <begin position="612"/>
        <end position="650"/>
    </location>
</feature>
<dbReference type="CDD" id="cd15489">
    <property type="entry name" value="PHD_SF"/>
    <property type="match status" value="1"/>
</dbReference>
<evidence type="ECO:0000313" key="3">
    <source>
        <dbReference type="Proteomes" id="UP001152795"/>
    </source>
</evidence>
<feature type="region of interest" description="Disordered" evidence="1">
    <location>
        <begin position="1"/>
        <end position="27"/>
    </location>
</feature>
<comment type="caution">
    <text evidence="2">The sequence shown here is derived from an EMBL/GenBank/DDBJ whole genome shotgun (WGS) entry which is preliminary data.</text>
</comment>
<evidence type="ECO:0000256" key="1">
    <source>
        <dbReference type="SAM" id="MobiDB-lite"/>
    </source>
</evidence>
<dbReference type="EMBL" id="CACRXK020005206">
    <property type="protein sequence ID" value="CAB4005443.1"/>
    <property type="molecule type" value="Genomic_DNA"/>
</dbReference>
<feature type="compositionally biased region" description="Basic and acidic residues" evidence="1">
    <location>
        <begin position="612"/>
        <end position="640"/>
    </location>
</feature>
<dbReference type="AlphaFoldDB" id="A0A6S7HP53"/>
<sequence>MSDDMNNVDEMSTSEDESSKSADEFNTEDSETQKFFVKDGSTYVRLKNEVALFSDFTLKVIGEIWPKHKAKQDNVEYHRRGEVGQWLMSCTGRSFSTKETRQITVPVDAFDNKQHLITTLRNVFPCGTLTMTSVVTNSLVNQYWEQLRTKYLKNVGKDGQCESRICYLTDHHGSQSEGYWLLSSHIHLDHGKLLSPSEIKYFPESDLSAYSTDFNPKLLGKTYLQNVMKRYLQLATSVFKSNEVGFKSATSFVVTRLLRNDMAIWEESNIGLVYCHEKNVGKSLTLDLLATAQGVPTRKHPLILSGGNQTTAGTSEVKGRVIRFDYVKDQLRHNEIDSLDEQELKDLVQNNKGLLVAWICHFKDMWESLKDPHIKEIQQVIFHHLPEHQPRWIKGLAYVIYTYCLVLTFINPNTSVRIKKDGKLLPAIGVKITIIDEIEDVERYEVRDYVGGDELGYKQVALLAASEDVTLSDFKKKTGENQTTSAKVFKIRKSVLDEGFLDWLNYATAKTGEKPNEYNPITDEIRSAEEQNPLSSVDVSENMLHLAVQEYFESKIETSEEIAQCVNICSQLTPKSKAKYLAFSPGKRMACEWGMNLQNRLKVFKIQEETGKDTNDDRRIETQPIGADKETNENEKRRETPTAGAEKVKKRSLQFDDEAVGECSSPTEGAKKKPGVSNSITFVEGAVGVCSGIAGIKRKVNGAALSSGSTGTRKSTKDKQSKCFVCDLKFSEENKGTKQEWLFCDECNEWFH</sequence>
<organism evidence="2 3">
    <name type="scientific">Paramuricea clavata</name>
    <name type="common">Red gorgonian</name>
    <name type="synonym">Violescent sea-whip</name>
    <dbReference type="NCBI Taxonomy" id="317549"/>
    <lineage>
        <taxon>Eukaryota</taxon>
        <taxon>Metazoa</taxon>
        <taxon>Cnidaria</taxon>
        <taxon>Anthozoa</taxon>
        <taxon>Octocorallia</taxon>
        <taxon>Malacalcyonacea</taxon>
        <taxon>Plexauridae</taxon>
        <taxon>Paramuricea</taxon>
    </lineage>
</organism>
<accession>A0A6S7HP53</accession>
<protein>
    <submittedName>
        <fullName evidence="2">Uncharacterized protein</fullName>
    </submittedName>
</protein>
<evidence type="ECO:0000313" key="2">
    <source>
        <dbReference type="EMBL" id="CAB4005443.1"/>
    </source>
</evidence>
<name>A0A6S7HP53_PARCT</name>